<keyword evidence="1" id="KW-0472">Membrane</keyword>
<dbReference type="GO" id="GO:0006508">
    <property type="term" value="P:proteolysis"/>
    <property type="evidence" value="ECO:0007669"/>
    <property type="project" value="UniProtKB-KW"/>
</dbReference>
<keyword evidence="3" id="KW-0645">Protease</keyword>
<dbReference type="InterPro" id="IPR003675">
    <property type="entry name" value="Rce1/LyrA-like_dom"/>
</dbReference>
<comment type="caution">
    <text evidence="3">The sequence shown here is derived from an EMBL/GenBank/DDBJ whole genome shotgun (WGS) entry which is preliminary data.</text>
</comment>
<evidence type="ECO:0000259" key="2">
    <source>
        <dbReference type="Pfam" id="PF02517"/>
    </source>
</evidence>
<dbReference type="Proteomes" id="UP000320876">
    <property type="component" value="Unassembled WGS sequence"/>
</dbReference>
<sequence>MRNKILSVAHTRTAGMVVLVLGLLLIAGSAAWFALTGDTGVRYSADHDRTIPMWFRWIPALVGVALVRLVPLPAAGTGWTESRPRLEAGVLLASAALFAVTLRLAGGGEPAHTILKALLLLGVPATMFWILRRRGTAWRPAAAEPNIWRRWAPAIPVAAWIVLSYASPWAMPPSELATTVAPTTLILALIAGFLANSLLEEVFYRRWLQSRWEAVLGRWPAIVLASLLWACWHVGVQGTGDLPVDLASTFVNQGVLGLFLGYLWSRYRLMWPIVTVHGAVNALPVLLSLL</sequence>
<keyword evidence="1" id="KW-0812">Transmembrane</keyword>
<organism evidence="3 4">
    <name type="scientific">Amycolatopsis cihanbeyliensis</name>
    <dbReference type="NCBI Taxonomy" id="1128664"/>
    <lineage>
        <taxon>Bacteria</taxon>
        <taxon>Bacillati</taxon>
        <taxon>Actinomycetota</taxon>
        <taxon>Actinomycetes</taxon>
        <taxon>Pseudonocardiales</taxon>
        <taxon>Pseudonocardiaceae</taxon>
        <taxon>Amycolatopsis</taxon>
    </lineage>
</organism>
<dbReference type="GO" id="GO:0080120">
    <property type="term" value="P:CAAX-box protein maturation"/>
    <property type="evidence" value="ECO:0007669"/>
    <property type="project" value="UniProtKB-ARBA"/>
</dbReference>
<proteinExistence type="predicted"/>
<evidence type="ECO:0000313" key="3">
    <source>
        <dbReference type="EMBL" id="TQJ02237.1"/>
    </source>
</evidence>
<keyword evidence="1" id="KW-1133">Transmembrane helix</keyword>
<dbReference type="EMBL" id="VFML01000001">
    <property type="protein sequence ID" value="TQJ02237.1"/>
    <property type="molecule type" value="Genomic_DNA"/>
</dbReference>
<accession>A0A542DGM5</accession>
<dbReference type="RefSeq" id="WP_246076324.1">
    <property type="nucleotide sequence ID" value="NZ_VFML01000001.1"/>
</dbReference>
<reference evidence="3 4" key="1">
    <citation type="submission" date="2019-06" db="EMBL/GenBank/DDBJ databases">
        <title>Sequencing the genomes of 1000 actinobacteria strains.</title>
        <authorList>
            <person name="Klenk H.-P."/>
        </authorList>
    </citation>
    <scope>NUCLEOTIDE SEQUENCE [LARGE SCALE GENOMIC DNA]</scope>
    <source>
        <strain evidence="3 4">DSM 45679</strain>
    </source>
</reference>
<dbReference type="Pfam" id="PF02517">
    <property type="entry name" value="Rce1-like"/>
    <property type="match status" value="1"/>
</dbReference>
<feature type="domain" description="CAAX prenyl protease 2/Lysostaphin resistance protein A-like" evidence="2">
    <location>
        <begin position="184"/>
        <end position="283"/>
    </location>
</feature>
<feature type="transmembrane region" description="Helical" evidence="1">
    <location>
        <begin position="86"/>
        <end position="105"/>
    </location>
</feature>
<keyword evidence="3" id="KW-0378">Hydrolase</keyword>
<feature type="transmembrane region" description="Helical" evidence="1">
    <location>
        <begin position="247"/>
        <end position="264"/>
    </location>
</feature>
<evidence type="ECO:0000256" key="1">
    <source>
        <dbReference type="SAM" id="Phobius"/>
    </source>
</evidence>
<dbReference type="GO" id="GO:0004175">
    <property type="term" value="F:endopeptidase activity"/>
    <property type="evidence" value="ECO:0007669"/>
    <property type="project" value="UniProtKB-ARBA"/>
</dbReference>
<feature type="transmembrane region" description="Helical" evidence="1">
    <location>
        <begin position="12"/>
        <end position="34"/>
    </location>
</feature>
<feature type="transmembrane region" description="Helical" evidence="1">
    <location>
        <begin position="54"/>
        <end position="74"/>
    </location>
</feature>
<gene>
    <name evidence="3" type="ORF">FB471_1959</name>
</gene>
<name>A0A542DGM5_AMYCI</name>
<feature type="transmembrane region" description="Helical" evidence="1">
    <location>
        <begin position="216"/>
        <end position="235"/>
    </location>
</feature>
<keyword evidence="4" id="KW-1185">Reference proteome</keyword>
<feature type="transmembrane region" description="Helical" evidence="1">
    <location>
        <begin position="151"/>
        <end position="170"/>
    </location>
</feature>
<evidence type="ECO:0000313" key="4">
    <source>
        <dbReference type="Proteomes" id="UP000320876"/>
    </source>
</evidence>
<feature type="transmembrane region" description="Helical" evidence="1">
    <location>
        <begin position="176"/>
        <end position="195"/>
    </location>
</feature>
<protein>
    <submittedName>
        <fullName evidence="3">Membrane protease YdiL (CAAX protease family)</fullName>
    </submittedName>
</protein>
<feature type="transmembrane region" description="Helical" evidence="1">
    <location>
        <begin position="111"/>
        <end position="131"/>
    </location>
</feature>
<dbReference type="AlphaFoldDB" id="A0A542DGM5"/>